<name>A0L8U8_MAGMM</name>
<proteinExistence type="predicted"/>
<evidence type="ECO:0000313" key="8">
    <source>
        <dbReference type="Proteomes" id="UP000002586"/>
    </source>
</evidence>
<dbReference type="Gene3D" id="1.20.120.1080">
    <property type="match status" value="1"/>
</dbReference>
<dbReference type="SMART" id="SM00847">
    <property type="entry name" value="HA2"/>
    <property type="match status" value="1"/>
</dbReference>
<dbReference type="PANTHER" id="PTHR18934">
    <property type="entry name" value="ATP-DEPENDENT RNA HELICASE"/>
    <property type="match status" value="1"/>
</dbReference>
<dbReference type="SUPFAM" id="SSF52540">
    <property type="entry name" value="P-loop containing nucleoside triphosphate hydrolases"/>
    <property type="match status" value="1"/>
</dbReference>
<dbReference type="InterPro" id="IPR010222">
    <property type="entry name" value="RNA_helicase_HrpA"/>
</dbReference>
<dbReference type="GO" id="GO:0003723">
    <property type="term" value="F:RNA binding"/>
    <property type="evidence" value="ECO:0007669"/>
    <property type="project" value="TreeGrafter"/>
</dbReference>
<evidence type="ECO:0000256" key="1">
    <source>
        <dbReference type="ARBA" id="ARBA00022741"/>
    </source>
</evidence>
<feature type="domain" description="Helicase C-terminal" evidence="6">
    <location>
        <begin position="284"/>
        <end position="448"/>
    </location>
</feature>
<dbReference type="SMART" id="SM00490">
    <property type="entry name" value="HELICc"/>
    <property type="match status" value="1"/>
</dbReference>
<evidence type="ECO:0000256" key="4">
    <source>
        <dbReference type="ARBA" id="ARBA00022840"/>
    </source>
</evidence>
<dbReference type="Pfam" id="PF07717">
    <property type="entry name" value="OB_NTP_bind"/>
    <property type="match status" value="1"/>
</dbReference>
<dbReference type="Pfam" id="PF04408">
    <property type="entry name" value="WHD_HA2"/>
    <property type="match status" value="1"/>
</dbReference>
<dbReference type="OrthoDB" id="9805617at2"/>
<dbReference type="Proteomes" id="UP000002586">
    <property type="component" value="Chromosome"/>
</dbReference>
<keyword evidence="2" id="KW-0378">Hydrolase</keyword>
<dbReference type="HOGENOM" id="CLU_001832_3_3_5"/>
<keyword evidence="3 7" id="KW-0347">Helicase</keyword>
<dbReference type="KEGG" id="mgm:Mmc1_1883"/>
<keyword evidence="8" id="KW-1185">Reference proteome</keyword>
<dbReference type="Pfam" id="PF21010">
    <property type="entry name" value="HA2_C"/>
    <property type="match status" value="1"/>
</dbReference>
<dbReference type="GO" id="GO:0005524">
    <property type="term" value="F:ATP binding"/>
    <property type="evidence" value="ECO:0007669"/>
    <property type="project" value="UniProtKB-KW"/>
</dbReference>
<dbReference type="eggNOG" id="COG1643">
    <property type="taxonomic scope" value="Bacteria"/>
</dbReference>
<dbReference type="NCBIfam" id="TIGR01967">
    <property type="entry name" value="DEAH_box_HrpA"/>
    <property type="match status" value="1"/>
</dbReference>
<dbReference type="Pfam" id="PF11898">
    <property type="entry name" value="DUF3418"/>
    <property type="match status" value="1"/>
</dbReference>
<dbReference type="STRING" id="156889.Mmc1_1883"/>
<gene>
    <name evidence="7" type="ordered locus">Mmc1_1883</name>
</gene>
<dbReference type="InterPro" id="IPR001650">
    <property type="entry name" value="Helicase_C-like"/>
</dbReference>
<dbReference type="InterPro" id="IPR011545">
    <property type="entry name" value="DEAD/DEAH_box_helicase_dom"/>
</dbReference>
<organism evidence="7 8">
    <name type="scientific">Magnetococcus marinus (strain ATCC BAA-1437 / JCM 17883 / MC-1)</name>
    <dbReference type="NCBI Taxonomy" id="156889"/>
    <lineage>
        <taxon>Bacteria</taxon>
        <taxon>Pseudomonadati</taxon>
        <taxon>Pseudomonadota</taxon>
        <taxon>Magnetococcia</taxon>
        <taxon>Magnetococcales</taxon>
        <taxon>Magnetococcaceae</taxon>
        <taxon>Magnetococcus</taxon>
    </lineage>
</organism>
<evidence type="ECO:0000256" key="2">
    <source>
        <dbReference type="ARBA" id="ARBA00022801"/>
    </source>
</evidence>
<accession>A0L8U8</accession>
<sequence>MENQEITALLKGWAEDVAHTMIRHRHGLRRALGALQQDHRQGRAIAPHALEKFRQRLTASCDEVAKRRQQLPILRYPEQLPISSKREAIQQAIAQHQIIVLSGETGSGKTTQLPKICLELGLGVHGYIGVTQPRRIAASGIAQFLASDLGTPLGEKVGYKVRFHDQVGEHALVKVLTDGMLLAETQQDRFLSRYEAIIIDEAHERSLNIDFLLGLLKGITVRRPDLKIIISSATLDTDKFAAHFNHAPIISVSGRTYPVAVRYNPLDEKNEPDSDQRMEALLFAVEELFEDLPDGDVLIFLPGEREIKEAAEALRKHHPAHVEIVPLYARLSAKEQQRIFNPGSKRRIILSTNVAETSLTVPRIHGVIDTGLARMSRFSTRTQVQRLPIERISQASANQRKGRCGRLAAGICIRLYSEDDFNQRPLYTDPEVLRTSLAAVILTMKALKLGDPHKFPFIDAPKPTAIREGIRLLKELDGLDDNENLTDIGRQLAHLPLDPRLARMLLAAERFHCLQELLILAAALSTQDPREFPEAEKGGAKQHHARFSEPRSEFIGRLRLWRHIEEMAEQARSKTQLRNALKKQYLSPLRVREWQDITHQLTRTVKELGLKLNEAPGDYAAIHKALLAGLLGNLGMKGEKHQYDGVRGLSFHIFPGSELFGKSPKWVVAAELVETSKLYARLLAQIEPEWVEEVAPHLVKKHPFDPHWEKRAAQTMVYERVTLFGLTLIPKRSVPYAPIAPADARAMFIHNGLVAGDMHSNAPFYQHNRALIEEAEGLEHRTRERGYLADDQALFDFFDGVLPPDINNLQALDQWRRSAERKNPKALFLPREVVFQQRANLDDAQFPGHITLRDHELALIYQFNPGQGNDGVTTVIPLPVLNQFRTADFQWLVPGLLEEKIVGLFKILPKRYRRHLVPLPQTAKWCAAQLPFNQGTLTALLARLIEPKVGEEIPPDAWQWENLPEHLQMNFRIVDDSNRKVLAQGRDLALLQEHYAEDARDRFEALPKVSHEKSGLLNWNFDPLPLRMALMTERNRPITCYPALRDDGGSVGIAMAETQEQAQRMHHAGLRRLLLLQVHQQVKMVQKNPPISNQALAHYTHLERKEVLVKSLLHAAADRVFFENQGVLPEQVRNQADFQKILAQGRAHLIPEVEAMGKLLDETFVQFGLLRNALKKPMYPTQQKVAMDIEAHLDKLLGQGFLRTTPPQWLSHLPRYLKAMLLRLERGRHNSGKDLERQAEYSVWQEKYDRLMEKYQHETHLPAALVLFRWALEEYRVSLFAQDLKTAIPVSHKRMEGYYRDVPPR</sequence>
<dbReference type="InterPro" id="IPR024590">
    <property type="entry name" value="HrpA_C"/>
</dbReference>
<protein>
    <submittedName>
        <fullName evidence="7">ATP-dependent helicase HrpA</fullName>
    </submittedName>
</protein>
<dbReference type="Pfam" id="PF00270">
    <property type="entry name" value="DEAD"/>
    <property type="match status" value="1"/>
</dbReference>
<dbReference type="Gene3D" id="3.40.50.300">
    <property type="entry name" value="P-loop containing nucleotide triphosphate hydrolases"/>
    <property type="match status" value="2"/>
</dbReference>
<evidence type="ECO:0000256" key="3">
    <source>
        <dbReference type="ARBA" id="ARBA00022806"/>
    </source>
</evidence>
<dbReference type="RefSeq" id="WP_011713535.1">
    <property type="nucleotide sequence ID" value="NC_008576.1"/>
</dbReference>
<dbReference type="EMBL" id="CP000471">
    <property type="protein sequence ID" value="ABK44391.1"/>
    <property type="molecule type" value="Genomic_DNA"/>
</dbReference>
<dbReference type="PROSITE" id="PS51194">
    <property type="entry name" value="HELICASE_CTER"/>
    <property type="match status" value="1"/>
</dbReference>
<reference evidence="8" key="1">
    <citation type="journal article" date="2009" name="Appl. Environ. Microbiol.">
        <title>Complete genome sequence of the chemolithoautotrophic marine magnetotactic coccus strain MC-1.</title>
        <authorList>
            <person name="Schubbe S."/>
            <person name="Williams T.J."/>
            <person name="Xie G."/>
            <person name="Kiss H.E."/>
            <person name="Brettin T.S."/>
            <person name="Martinez D."/>
            <person name="Ross C.A."/>
            <person name="Schuler D."/>
            <person name="Cox B.L."/>
            <person name="Nealson K.H."/>
            <person name="Bazylinski D.A."/>
        </authorList>
    </citation>
    <scope>NUCLEOTIDE SEQUENCE [LARGE SCALE GENOMIC DNA]</scope>
    <source>
        <strain evidence="8">ATCC BAA-1437 / JCM 17883 / MC-1</strain>
    </source>
</reference>
<dbReference type="PROSITE" id="PS51192">
    <property type="entry name" value="HELICASE_ATP_BIND_1"/>
    <property type="match status" value="1"/>
</dbReference>
<reference evidence="7 8" key="2">
    <citation type="journal article" date="2012" name="Int. J. Syst. Evol. Microbiol.">
        <title>Magnetococcus marinus gen. nov., sp. nov., a marine, magnetotactic bacterium that represents a novel lineage (Magnetococcaceae fam. nov.; Magnetococcales ord. nov.) at the base of the Alphaproteobacteria.</title>
        <authorList>
            <person name="Bazylinski D.A."/>
            <person name="Williams T.J."/>
            <person name="Lefevre C.T."/>
            <person name="Berg R.J."/>
            <person name="Zhang C.L."/>
            <person name="Bowser S.S."/>
            <person name="Dean A.J."/>
            <person name="Beveridge T.J."/>
        </authorList>
    </citation>
    <scope>NUCLEOTIDE SEQUENCE [LARGE SCALE GENOMIC DNA]</scope>
    <source>
        <strain evidence="8">ATCC BAA-1437 / JCM 17883 / MC-1</strain>
    </source>
</reference>
<feature type="domain" description="Helicase ATP-binding" evidence="5">
    <location>
        <begin position="90"/>
        <end position="253"/>
    </location>
</feature>
<dbReference type="InterPro" id="IPR027417">
    <property type="entry name" value="P-loop_NTPase"/>
</dbReference>
<dbReference type="InterPro" id="IPR014001">
    <property type="entry name" value="Helicase_ATP-bd"/>
</dbReference>
<dbReference type="GO" id="GO:0016787">
    <property type="term" value="F:hydrolase activity"/>
    <property type="evidence" value="ECO:0007669"/>
    <property type="project" value="UniProtKB-KW"/>
</dbReference>
<evidence type="ECO:0000259" key="6">
    <source>
        <dbReference type="PROSITE" id="PS51194"/>
    </source>
</evidence>
<evidence type="ECO:0000313" key="7">
    <source>
        <dbReference type="EMBL" id="ABK44391.1"/>
    </source>
</evidence>
<dbReference type="InterPro" id="IPR011709">
    <property type="entry name" value="DEAD-box_helicase_OB_fold"/>
</dbReference>
<dbReference type="Pfam" id="PF00271">
    <property type="entry name" value="Helicase_C"/>
    <property type="match status" value="1"/>
</dbReference>
<dbReference type="InterPro" id="IPR003593">
    <property type="entry name" value="AAA+_ATPase"/>
</dbReference>
<dbReference type="SMART" id="SM00382">
    <property type="entry name" value="AAA"/>
    <property type="match status" value="1"/>
</dbReference>
<dbReference type="GO" id="GO:0003724">
    <property type="term" value="F:RNA helicase activity"/>
    <property type="evidence" value="ECO:0007669"/>
    <property type="project" value="InterPro"/>
</dbReference>
<dbReference type="FunFam" id="1.20.120.1080:FF:000005">
    <property type="entry name" value="ATP-dependent helicase HrpA"/>
    <property type="match status" value="1"/>
</dbReference>
<dbReference type="PANTHER" id="PTHR18934:SF99">
    <property type="entry name" value="ATP-DEPENDENT RNA HELICASE DHX37-RELATED"/>
    <property type="match status" value="1"/>
</dbReference>
<keyword evidence="4" id="KW-0067">ATP-binding</keyword>
<dbReference type="InterPro" id="IPR048333">
    <property type="entry name" value="HA2_WH"/>
</dbReference>
<evidence type="ECO:0000259" key="5">
    <source>
        <dbReference type="PROSITE" id="PS51192"/>
    </source>
</evidence>
<dbReference type="InterPro" id="IPR007502">
    <property type="entry name" value="Helicase-assoc_dom"/>
</dbReference>
<dbReference type="SMART" id="SM00487">
    <property type="entry name" value="DEXDc"/>
    <property type="match status" value="1"/>
</dbReference>
<dbReference type="CDD" id="cd18791">
    <property type="entry name" value="SF2_C_RHA"/>
    <property type="match status" value="1"/>
</dbReference>
<keyword evidence="1" id="KW-0547">Nucleotide-binding</keyword>